<dbReference type="Proteomes" id="UP000808146">
    <property type="component" value="Unassembled WGS sequence"/>
</dbReference>
<keyword evidence="4" id="KW-0282">Flagellum</keyword>
<dbReference type="InterPro" id="IPR036679">
    <property type="entry name" value="FlgN-like_sf"/>
</dbReference>
<dbReference type="InterPro" id="IPR007809">
    <property type="entry name" value="FlgN-like"/>
</dbReference>
<name>A0A9D7QLI2_9RHOO</name>
<evidence type="ECO:0000256" key="2">
    <source>
        <dbReference type="ARBA" id="ARBA00007703"/>
    </source>
</evidence>
<comment type="caution">
    <text evidence="4">The sequence shown here is derived from an EMBL/GenBank/DDBJ whole genome shotgun (WGS) entry which is preliminary data.</text>
</comment>
<sequence>MLHLESQESEVVASATAFLAVLQTERDALNEFVGLLRAEQEMLIRGDADGLIGLANEKTEKMDVLALMGKQRSRHLAAQNLACNAEGMEAWLERNPGFAARANKIWREFVAQAENARELNQNNGLLIEGRLQQNRLKLAVLQTSVPSEGVYRSDGQLRPLRGARPPIAI</sequence>
<keyword evidence="4" id="KW-0969">Cilium</keyword>
<evidence type="ECO:0000256" key="3">
    <source>
        <dbReference type="ARBA" id="ARBA00022795"/>
    </source>
</evidence>
<dbReference type="Gene3D" id="1.20.58.300">
    <property type="entry name" value="FlgN-like"/>
    <property type="match status" value="1"/>
</dbReference>
<gene>
    <name evidence="4" type="ORF">IPN75_14100</name>
</gene>
<comment type="similarity">
    <text evidence="2">Belongs to the FlgN family.</text>
</comment>
<organism evidence="4 5">
    <name type="scientific">Candidatus Dechloromonas phosphorivorans</name>
    <dbReference type="NCBI Taxonomy" id="2899244"/>
    <lineage>
        <taxon>Bacteria</taxon>
        <taxon>Pseudomonadati</taxon>
        <taxon>Pseudomonadota</taxon>
        <taxon>Betaproteobacteria</taxon>
        <taxon>Rhodocyclales</taxon>
        <taxon>Azonexaceae</taxon>
        <taxon>Dechloromonas</taxon>
    </lineage>
</organism>
<dbReference type="AlphaFoldDB" id="A0A9D7QLI2"/>
<protein>
    <submittedName>
        <fullName evidence="4">Flagellar protein FlgN</fullName>
    </submittedName>
</protein>
<accession>A0A9D7QLI2</accession>
<evidence type="ECO:0000313" key="5">
    <source>
        <dbReference type="Proteomes" id="UP000808146"/>
    </source>
</evidence>
<comment type="function">
    <text evidence="1">Required for the efficient initiation of filament assembly.</text>
</comment>
<keyword evidence="4" id="KW-0966">Cell projection</keyword>
<evidence type="ECO:0000256" key="1">
    <source>
        <dbReference type="ARBA" id="ARBA00002397"/>
    </source>
</evidence>
<dbReference type="Pfam" id="PF05130">
    <property type="entry name" value="FlgN"/>
    <property type="match status" value="1"/>
</dbReference>
<reference evidence="4" key="1">
    <citation type="submission" date="2020-10" db="EMBL/GenBank/DDBJ databases">
        <title>Connecting structure to function with the recovery of over 1000 high-quality activated sludge metagenome-assembled genomes encoding full-length rRNA genes using long-read sequencing.</title>
        <authorList>
            <person name="Singleton C.M."/>
            <person name="Petriglieri F."/>
            <person name="Kristensen J.M."/>
            <person name="Kirkegaard R.H."/>
            <person name="Michaelsen T.Y."/>
            <person name="Andersen M.H."/>
            <person name="Karst S.M."/>
            <person name="Dueholm M.S."/>
            <person name="Nielsen P.H."/>
            <person name="Albertsen M."/>
        </authorList>
    </citation>
    <scope>NUCLEOTIDE SEQUENCE</scope>
    <source>
        <strain evidence="4">OdNE_18-Q3-R46-58_BAT3C.305</strain>
    </source>
</reference>
<dbReference type="EMBL" id="JADKBR010000017">
    <property type="protein sequence ID" value="MBK8891407.1"/>
    <property type="molecule type" value="Genomic_DNA"/>
</dbReference>
<proteinExistence type="inferred from homology"/>
<evidence type="ECO:0000313" key="4">
    <source>
        <dbReference type="EMBL" id="MBK8891407.1"/>
    </source>
</evidence>
<dbReference type="SUPFAM" id="SSF140566">
    <property type="entry name" value="FlgN-like"/>
    <property type="match status" value="1"/>
</dbReference>
<keyword evidence="3" id="KW-1005">Bacterial flagellum biogenesis</keyword>
<dbReference type="GO" id="GO:0044780">
    <property type="term" value="P:bacterial-type flagellum assembly"/>
    <property type="evidence" value="ECO:0007669"/>
    <property type="project" value="InterPro"/>
</dbReference>